<sequence length="382" mass="42308">MKKRIPMAQRPSDSSDEDCEESSENGHEISKRANKKIAVRQTNAQIPGSSVLDLLRSSQSSTDDQASPGQYSESASDDDLPLNELAAEKNKSSGSKSKNKVNGAILISDSDDGYDAEPEIFTEKNKFRKSKTSREKSEKKMLDSSDDKEDTHLPSLIYDGGRGIPSKITSAVPEKDKQTPDLKLKNGNSSSCKNRHKSNPEMLSSSSDDEDFNSKEARQTSSGKKLRRKLNEMKNEKVQSKKKTISVNIIDKLSGKIETNSRPNSEVESELTRMADENERIRAIVGNARAPKPPKAVTPREAPKYQPKITAFSSPRSSKNALKPNNNLPTGQKRRIQTSVRPLVNVRKRPSTPPQREPPARRPTMLPRVANSEVISLLSDSE</sequence>
<feature type="compositionally biased region" description="Basic and acidic residues" evidence="1">
    <location>
        <begin position="173"/>
        <end position="184"/>
    </location>
</feature>
<feature type="region of interest" description="Disordered" evidence="1">
    <location>
        <begin position="284"/>
        <end position="382"/>
    </location>
</feature>
<proteinExistence type="predicted"/>
<feature type="compositionally biased region" description="Acidic residues" evidence="1">
    <location>
        <begin position="109"/>
        <end position="120"/>
    </location>
</feature>
<protein>
    <submittedName>
        <fullName evidence="2">Uncharacterized protein</fullName>
    </submittedName>
</protein>
<reference evidence="2" key="1">
    <citation type="journal article" date="2010" name="Science">
        <title>Plasticity of animal genome architecture unmasked by rapid evolution of a pelagic tunicate.</title>
        <authorList>
            <person name="Denoeud F."/>
            <person name="Henriet S."/>
            <person name="Mungpakdee S."/>
            <person name="Aury J.M."/>
            <person name="Da Silva C."/>
            <person name="Brinkmann H."/>
            <person name="Mikhaleva J."/>
            <person name="Olsen L.C."/>
            <person name="Jubin C."/>
            <person name="Canestro C."/>
            <person name="Bouquet J.M."/>
            <person name="Danks G."/>
            <person name="Poulain J."/>
            <person name="Campsteijn C."/>
            <person name="Adamski M."/>
            <person name="Cross I."/>
            <person name="Yadetie F."/>
            <person name="Muffato M."/>
            <person name="Louis A."/>
            <person name="Butcher S."/>
            <person name="Tsagkogeorga G."/>
            <person name="Konrad A."/>
            <person name="Singh S."/>
            <person name="Jensen M.F."/>
            <person name="Cong E.H."/>
            <person name="Eikeseth-Otteraa H."/>
            <person name="Noel B."/>
            <person name="Anthouard V."/>
            <person name="Porcel B.M."/>
            <person name="Kachouri-Lafond R."/>
            <person name="Nishino A."/>
            <person name="Ugolini M."/>
            <person name="Chourrout P."/>
            <person name="Nishida H."/>
            <person name="Aasland R."/>
            <person name="Huzurbazar S."/>
            <person name="Westhof E."/>
            <person name="Delsuc F."/>
            <person name="Lehrach H."/>
            <person name="Reinhardt R."/>
            <person name="Weissenbach J."/>
            <person name="Roy S.W."/>
            <person name="Artiguenave F."/>
            <person name="Postlethwait J.H."/>
            <person name="Manak J.R."/>
            <person name="Thompson E.M."/>
            <person name="Jaillon O."/>
            <person name="Du Pasquier L."/>
            <person name="Boudinot P."/>
            <person name="Liberles D.A."/>
            <person name="Volff J.N."/>
            <person name="Philippe H."/>
            <person name="Lenhard B."/>
            <person name="Roest Crollius H."/>
            <person name="Wincker P."/>
            <person name="Chourrout D."/>
        </authorList>
    </citation>
    <scope>NUCLEOTIDE SEQUENCE [LARGE SCALE GENOMIC DNA]</scope>
</reference>
<feature type="compositionally biased region" description="Polar residues" evidence="1">
    <location>
        <begin position="56"/>
        <end position="74"/>
    </location>
</feature>
<dbReference type="AlphaFoldDB" id="E4XN53"/>
<name>E4XN53_OIKDI</name>
<dbReference type="OrthoDB" id="10689168at2759"/>
<feature type="region of interest" description="Disordered" evidence="1">
    <location>
        <begin position="1"/>
        <end position="243"/>
    </location>
</feature>
<feature type="compositionally biased region" description="Basic and acidic residues" evidence="1">
    <location>
        <begin position="132"/>
        <end position="152"/>
    </location>
</feature>
<organism evidence="2">
    <name type="scientific">Oikopleura dioica</name>
    <name type="common">Tunicate</name>
    <dbReference type="NCBI Taxonomy" id="34765"/>
    <lineage>
        <taxon>Eukaryota</taxon>
        <taxon>Metazoa</taxon>
        <taxon>Chordata</taxon>
        <taxon>Tunicata</taxon>
        <taxon>Appendicularia</taxon>
        <taxon>Copelata</taxon>
        <taxon>Oikopleuridae</taxon>
        <taxon>Oikopleura</taxon>
    </lineage>
</organism>
<feature type="compositionally biased region" description="Acidic residues" evidence="1">
    <location>
        <begin position="14"/>
        <end position="23"/>
    </location>
</feature>
<keyword evidence="3" id="KW-1185">Reference proteome</keyword>
<feature type="compositionally biased region" description="Polar residues" evidence="1">
    <location>
        <begin position="311"/>
        <end position="330"/>
    </location>
</feature>
<dbReference type="Proteomes" id="UP000001307">
    <property type="component" value="Unassembled WGS sequence"/>
</dbReference>
<evidence type="ECO:0000256" key="1">
    <source>
        <dbReference type="SAM" id="MobiDB-lite"/>
    </source>
</evidence>
<accession>E4XN53</accession>
<evidence type="ECO:0000313" key="2">
    <source>
        <dbReference type="EMBL" id="CBY25108.1"/>
    </source>
</evidence>
<feature type="compositionally biased region" description="Basic and acidic residues" evidence="1">
    <location>
        <begin position="229"/>
        <end position="239"/>
    </location>
</feature>
<gene>
    <name evidence="2" type="ORF">GSOID_T00015607001</name>
</gene>
<feature type="compositionally biased region" description="Low complexity" evidence="1">
    <location>
        <begin position="92"/>
        <end position="103"/>
    </location>
</feature>
<evidence type="ECO:0000313" key="3">
    <source>
        <dbReference type="Proteomes" id="UP000001307"/>
    </source>
</evidence>
<dbReference type="EMBL" id="FN653081">
    <property type="protein sequence ID" value="CBY25108.1"/>
    <property type="molecule type" value="Genomic_DNA"/>
</dbReference>
<dbReference type="InParanoid" id="E4XN53"/>